<keyword evidence="1" id="KW-0479">Metal-binding</keyword>
<dbReference type="GO" id="GO:0008270">
    <property type="term" value="F:zinc ion binding"/>
    <property type="evidence" value="ECO:0007669"/>
    <property type="project" value="UniProtKB-KW"/>
</dbReference>
<keyword evidence="7" id="KW-1185">Reference proteome</keyword>
<dbReference type="PANTHER" id="PTHR14879">
    <property type="entry name" value="CASPASE REGULATOR, RING FINGER DOMAIN-CONTAINING"/>
    <property type="match status" value="1"/>
</dbReference>
<dbReference type="SUPFAM" id="SSF57903">
    <property type="entry name" value="FYVE/PHD zinc finger"/>
    <property type="match status" value="1"/>
</dbReference>
<evidence type="ECO:0000259" key="5">
    <source>
        <dbReference type="Pfam" id="PF01363"/>
    </source>
</evidence>
<feature type="region of interest" description="Disordered" evidence="4">
    <location>
        <begin position="345"/>
        <end position="395"/>
    </location>
</feature>
<dbReference type="CDD" id="cd00065">
    <property type="entry name" value="FYVE_like_SF"/>
    <property type="match status" value="1"/>
</dbReference>
<dbReference type="Proteomes" id="UP000827549">
    <property type="component" value="Chromosome 3"/>
</dbReference>
<keyword evidence="3" id="KW-0862">Zinc</keyword>
<evidence type="ECO:0000256" key="1">
    <source>
        <dbReference type="ARBA" id="ARBA00022723"/>
    </source>
</evidence>
<evidence type="ECO:0000313" key="6">
    <source>
        <dbReference type="EMBL" id="WOO81486.1"/>
    </source>
</evidence>
<dbReference type="EMBL" id="CP086716">
    <property type="protein sequence ID" value="WOO81486.1"/>
    <property type="molecule type" value="Genomic_DNA"/>
</dbReference>
<organism evidence="6 7">
    <name type="scientific">Vanrija pseudolonga</name>
    <dbReference type="NCBI Taxonomy" id="143232"/>
    <lineage>
        <taxon>Eukaryota</taxon>
        <taxon>Fungi</taxon>
        <taxon>Dikarya</taxon>
        <taxon>Basidiomycota</taxon>
        <taxon>Agaricomycotina</taxon>
        <taxon>Tremellomycetes</taxon>
        <taxon>Trichosporonales</taxon>
        <taxon>Trichosporonaceae</taxon>
        <taxon>Vanrija</taxon>
    </lineage>
</organism>
<protein>
    <recommendedName>
        <fullName evidence="5">FYVE zinc finger domain-containing protein</fullName>
    </recommendedName>
</protein>
<dbReference type="RefSeq" id="XP_062627518.1">
    <property type="nucleotide sequence ID" value="XM_062771534.1"/>
</dbReference>
<reference evidence="6" key="1">
    <citation type="submission" date="2023-10" db="EMBL/GenBank/DDBJ databases">
        <authorList>
            <person name="Noh H."/>
        </authorList>
    </citation>
    <scope>NUCLEOTIDE SEQUENCE</scope>
    <source>
        <strain evidence="6">DUCC4014</strain>
    </source>
</reference>
<gene>
    <name evidence="6" type="ORF">LOC62_03G005008</name>
</gene>
<dbReference type="InterPro" id="IPR051728">
    <property type="entry name" value="RING-FYVE_E3_ubiquitin-ligase"/>
</dbReference>
<dbReference type="PANTHER" id="PTHR14879:SF5">
    <property type="entry name" value="RING-TYPE DOMAIN-CONTAINING PROTEIN"/>
    <property type="match status" value="1"/>
</dbReference>
<evidence type="ECO:0000256" key="2">
    <source>
        <dbReference type="ARBA" id="ARBA00022771"/>
    </source>
</evidence>
<evidence type="ECO:0000256" key="4">
    <source>
        <dbReference type="SAM" id="MobiDB-lite"/>
    </source>
</evidence>
<accession>A0AAF0YB90</accession>
<feature type="compositionally biased region" description="Pro residues" evidence="4">
    <location>
        <begin position="196"/>
        <end position="205"/>
    </location>
</feature>
<feature type="domain" description="FYVE zinc finger" evidence="5">
    <location>
        <begin position="21"/>
        <end position="64"/>
    </location>
</feature>
<dbReference type="InterPro" id="IPR011011">
    <property type="entry name" value="Znf_FYVE_PHD"/>
</dbReference>
<keyword evidence="2" id="KW-0863">Zinc-finger</keyword>
<feature type="compositionally biased region" description="Polar residues" evidence="4">
    <location>
        <begin position="183"/>
        <end position="192"/>
    </location>
</feature>
<dbReference type="InterPro" id="IPR013083">
    <property type="entry name" value="Znf_RING/FYVE/PHD"/>
</dbReference>
<name>A0AAF0YB90_9TREE</name>
<proteinExistence type="predicted"/>
<dbReference type="AlphaFoldDB" id="A0AAF0YB90"/>
<dbReference type="GeneID" id="87808239"/>
<dbReference type="InterPro" id="IPR000306">
    <property type="entry name" value="Znf_FYVE"/>
</dbReference>
<feature type="region of interest" description="Disordered" evidence="4">
    <location>
        <begin position="157"/>
        <end position="273"/>
    </location>
</feature>
<evidence type="ECO:0000256" key="3">
    <source>
        <dbReference type="ARBA" id="ARBA00022833"/>
    </source>
</evidence>
<evidence type="ECO:0000313" key="7">
    <source>
        <dbReference type="Proteomes" id="UP000827549"/>
    </source>
</evidence>
<feature type="compositionally biased region" description="Pro residues" evidence="4">
    <location>
        <begin position="241"/>
        <end position="273"/>
    </location>
</feature>
<dbReference type="Pfam" id="PF01363">
    <property type="entry name" value="FYVE"/>
    <property type="match status" value="1"/>
</dbReference>
<sequence>MSAHPAHRGMPILSGPPPVVESPTCRQCGRDFNALWRRSTACGHCGYEYCSSCLSDGQALMPRRGNRPPPGPLQELRDAFRGGPSQEPLTTGYDVESVCVPCLGMLQVTAAPLEILRSLPLKRLKEYLKAYDIAAIGVKEKEDLVQAVYKARRPTMTLPPENESYYRRRSVPLQGQLPGRRAASSNYPSNGNARPAPRPTPPRPVPQQHQQQRPPPPNYGRPSSSMPGGGPWSGGAGYGARPPPPPAGRPDPTRPPPPRAAQPAPASAPRPAPPPVPSILSLVALPNSYVGSLSIGTLKAILYENHVRVDFKQVLEKGELIKRVNELVDEERKRLERQRVAEEREAKEAAGLAASPPAKEGVSDEAAAGEARDEAHEGGSTTPEAAAVKAPPPTGPVADIDRGLCVVCQDEEATLAVVDCGHLAMCQRE</sequence>
<dbReference type="Gene3D" id="3.30.40.10">
    <property type="entry name" value="Zinc/RING finger domain, C3HC4 (zinc finger)"/>
    <property type="match status" value="1"/>
</dbReference>
<feature type="compositionally biased region" description="Low complexity" evidence="4">
    <location>
        <begin position="349"/>
        <end position="369"/>
    </location>
</feature>
<feature type="compositionally biased region" description="Gly residues" evidence="4">
    <location>
        <begin position="227"/>
        <end position="238"/>
    </location>
</feature>